<keyword evidence="3" id="KW-0479">Metal-binding</keyword>
<evidence type="ECO:0000259" key="6">
    <source>
        <dbReference type="PROSITE" id="PS51379"/>
    </source>
</evidence>
<dbReference type="PANTHER" id="PTHR24960">
    <property type="entry name" value="PHOTOSYSTEM I IRON-SULFUR CENTER-RELATED"/>
    <property type="match status" value="1"/>
</dbReference>
<accession>A0A9D1D2B9</accession>
<dbReference type="AlphaFoldDB" id="A0A9D1D2B9"/>
<gene>
    <name evidence="7" type="ORF">IAA69_01460</name>
</gene>
<dbReference type="GO" id="GO:0051539">
    <property type="term" value="F:4 iron, 4 sulfur cluster binding"/>
    <property type="evidence" value="ECO:0007669"/>
    <property type="project" value="UniProtKB-KW"/>
</dbReference>
<feature type="domain" description="4Fe-4S ferredoxin-type" evidence="6">
    <location>
        <begin position="153"/>
        <end position="183"/>
    </location>
</feature>
<dbReference type="PANTHER" id="PTHR24960:SF79">
    <property type="entry name" value="PHOTOSYSTEM I IRON-SULFUR CENTER"/>
    <property type="match status" value="1"/>
</dbReference>
<keyword evidence="2" id="KW-0004">4Fe-4S</keyword>
<feature type="domain" description="4Fe-4S ferredoxin-type" evidence="6">
    <location>
        <begin position="118"/>
        <end position="152"/>
    </location>
</feature>
<comment type="cofactor">
    <cofactor evidence="1">
        <name>[4Fe-4S] cluster</name>
        <dbReference type="ChEBI" id="CHEBI:49883"/>
    </cofactor>
</comment>
<dbReference type="GO" id="GO:0046872">
    <property type="term" value="F:metal ion binding"/>
    <property type="evidence" value="ECO:0007669"/>
    <property type="project" value="UniProtKB-KW"/>
</dbReference>
<evidence type="ECO:0000313" key="8">
    <source>
        <dbReference type="Proteomes" id="UP000824261"/>
    </source>
</evidence>
<dbReference type="CDD" id="cd16373">
    <property type="entry name" value="DMSOR_beta_like"/>
    <property type="match status" value="1"/>
</dbReference>
<dbReference type="Pfam" id="PF12838">
    <property type="entry name" value="Fer4_7"/>
    <property type="match status" value="1"/>
</dbReference>
<reference evidence="7" key="1">
    <citation type="submission" date="2020-10" db="EMBL/GenBank/DDBJ databases">
        <authorList>
            <person name="Gilroy R."/>
        </authorList>
    </citation>
    <scope>NUCLEOTIDE SEQUENCE</scope>
    <source>
        <strain evidence="7">ChiGjej1B1-2707</strain>
    </source>
</reference>
<dbReference type="InterPro" id="IPR017900">
    <property type="entry name" value="4Fe4S_Fe_S_CS"/>
</dbReference>
<dbReference type="PROSITE" id="PS51318">
    <property type="entry name" value="TAT"/>
    <property type="match status" value="1"/>
</dbReference>
<evidence type="ECO:0000256" key="5">
    <source>
        <dbReference type="ARBA" id="ARBA00023014"/>
    </source>
</evidence>
<dbReference type="SUPFAM" id="SSF54862">
    <property type="entry name" value="4Fe-4S ferredoxins"/>
    <property type="match status" value="1"/>
</dbReference>
<dbReference type="PROSITE" id="PS51379">
    <property type="entry name" value="4FE4S_FER_2"/>
    <property type="match status" value="4"/>
</dbReference>
<feature type="domain" description="4Fe-4S ferredoxin-type" evidence="6">
    <location>
        <begin position="43"/>
        <end position="75"/>
    </location>
</feature>
<keyword evidence="5" id="KW-0411">Iron-sulfur</keyword>
<dbReference type="InterPro" id="IPR006311">
    <property type="entry name" value="TAT_signal"/>
</dbReference>
<organism evidence="7 8">
    <name type="scientific">Candidatus Aveggerthella stercoripullorum</name>
    <dbReference type="NCBI Taxonomy" id="2840688"/>
    <lineage>
        <taxon>Bacteria</taxon>
        <taxon>Bacillati</taxon>
        <taxon>Actinomycetota</taxon>
        <taxon>Coriobacteriia</taxon>
        <taxon>Eggerthellales</taxon>
        <taxon>Eggerthellaceae</taxon>
        <taxon>Eggerthellaceae incertae sedis</taxon>
        <taxon>Candidatus Aveggerthella</taxon>
    </lineage>
</organism>
<keyword evidence="4" id="KW-0408">Iron</keyword>
<dbReference type="InterPro" id="IPR017896">
    <property type="entry name" value="4Fe4S_Fe-S-bd"/>
</dbReference>
<evidence type="ECO:0000256" key="3">
    <source>
        <dbReference type="ARBA" id="ARBA00022723"/>
    </source>
</evidence>
<dbReference type="PROSITE" id="PS00198">
    <property type="entry name" value="4FE4S_FER_1"/>
    <property type="match status" value="1"/>
</dbReference>
<evidence type="ECO:0000256" key="1">
    <source>
        <dbReference type="ARBA" id="ARBA00001966"/>
    </source>
</evidence>
<dbReference type="Pfam" id="PF13187">
    <property type="entry name" value="Fer4_9"/>
    <property type="match status" value="1"/>
</dbReference>
<evidence type="ECO:0000313" key="7">
    <source>
        <dbReference type="EMBL" id="HIR00934.1"/>
    </source>
</evidence>
<evidence type="ECO:0000256" key="4">
    <source>
        <dbReference type="ARBA" id="ARBA00023004"/>
    </source>
</evidence>
<evidence type="ECO:0000256" key="2">
    <source>
        <dbReference type="ARBA" id="ARBA00022485"/>
    </source>
</evidence>
<dbReference type="Proteomes" id="UP000824261">
    <property type="component" value="Unassembled WGS sequence"/>
</dbReference>
<dbReference type="Gene3D" id="3.30.70.20">
    <property type="match status" value="2"/>
</dbReference>
<reference evidence="7" key="2">
    <citation type="journal article" date="2021" name="PeerJ">
        <title>Extensive microbial diversity within the chicken gut microbiome revealed by metagenomics and culture.</title>
        <authorList>
            <person name="Gilroy R."/>
            <person name="Ravi A."/>
            <person name="Getino M."/>
            <person name="Pursley I."/>
            <person name="Horton D.L."/>
            <person name="Alikhan N.F."/>
            <person name="Baker D."/>
            <person name="Gharbi K."/>
            <person name="Hall N."/>
            <person name="Watson M."/>
            <person name="Adriaenssens E.M."/>
            <person name="Foster-Nyarko E."/>
            <person name="Jarju S."/>
            <person name="Secka A."/>
            <person name="Antonio M."/>
            <person name="Oren A."/>
            <person name="Chaudhuri R.R."/>
            <person name="La Ragione R."/>
            <person name="Hildebrand F."/>
            <person name="Pallen M.J."/>
        </authorList>
    </citation>
    <scope>NUCLEOTIDE SEQUENCE</scope>
    <source>
        <strain evidence="7">ChiGjej1B1-2707</strain>
    </source>
</reference>
<proteinExistence type="predicted"/>
<dbReference type="EMBL" id="DVGB01000015">
    <property type="protein sequence ID" value="HIR00934.1"/>
    <property type="molecule type" value="Genomic_DNA"/>
</dbReference>
<protein>
    <submittedName>
        <fullName evidence="7">4Fe-4S dicluster domain-containing protein</fullName>
    </submittedName>
</protein>
<comment type="caution">
    <text evidence="7">The sequence shown here is derived from an EMBL/GenBank/DDBJ whole genome shotgun (WGS) entry which is preliminary data.</text>
</comment>
<sequence>MDPITRRGFLIGAAGAAGLFVVGGAAVALDAPEERSLLRPPGAQDEVRLLANCIKCDRCRSVCPTGAIVTALVEDGLAEARTPLLDFHRGYCDFCGKCLEVCPTSAIVAFDEAREKIGVAVIDESECVAFRQGGCRVCVDACPYQAISVDGSGRPVVDEAVCNGCGVCEYVCPSATYGSYSGSGTRGVNVEARG</sequence>
<name>A0A9D1D2B9_9ACTN</name>
<dbReference type="InterPro" id="IPR050157">
    <property type="entry name" value="PSI_iron-sulfur_center"/>
</dbReference>
<feature type="domain" description="4Fe-4S ferredoxin-type" evidence="6">
    <location>
        <begin position="81"/>
        <end position="112"/>
    </location>
</feature>